<feature type="region of interest" description="Disordered" evidence="1">
    <location>
        <begin position="43"/>
        <end position="69"/>
    </location>
</feature>
<evidence type="ECO:0000256" key="1">
    <source>
        <dbReference type="SAM" id="MobiDB-lite"/>
    </source>
</evidence>
<proteinExistence type="predicted"/>
<sequence length="175" mass="17704">MVYELPSLPLPCSQICPLGDSAELGACAVALYSSVSAAGDSGGDAAGDCDGDPAGDPEGDFSGDSDSGASAGASVGDFAGADAGAAAPPTVALMFTVLQDNSRWLTEICPALCCHNAVLFFHRLSYRESAVLEHSSSIPKNKIDGASDRTIPIKLSIGVGTESVLVTVHMAIVED</sequence>
<reference evidence="2" key="2">
    <citation type="submission" date="2019-01" db="UniProtKB">
        <authorList>
            <consortium name="EnsemblPlants"/>
        </authorList>
    </citation>
    <scope>IDENTIFICATION</scope>
    <source>
        <strain evidence="2">cv. Heinz 1706</strain>
    </source>
</reference>
<name>A0A3Q7ENF4_SOLLC</name>
<evidence type="ECO:0000313" key="3">
    <source>
        <dbReference type="Proteomes" id="UP000004994"/>
    </source>
</evidence>
<dbReference type="EnsemblPlants" id="Solyc01g099925.1.1">
    <property type="protein sequence ID" value="Solyc01g099925.1.1"/>
    <property type="gene ID" value="Solyc01g099925.1"/>
</dbReference>
<dbReference type="AlphaFoldDB" id="A0A3Q7ENF4"/>
<protein>
    <submittedName>
        <fullName evidence="2">Uncharacterized protein</fullName>
    </submittedName>
</protein>
<evidence type="ECO:0000313" key="2">
    <source>
        <dbReference type="EnsemblPlants" id="Solyc01g099925.1.1"/>
    </source>
</evidence>
<accession>A0A3Q7ENF4</accession>
<organism evidence="2">
    <name type="scientific">Solanum lycopersicum</name>
    <name type="common">Tomato</name>
    <name type="synonym">Lycopersicon esculentum</name>
    <dbReference type="NCBI Taxonomy" id="4081"/>
    <lineage>
        <taxon>Eukaryota</taxon>
        <taxon>Viridiplantae</taxon>
        <taxon>Streptophyta</taxon>
        <taxon>Embryophyta</taxon>
        <taxon>Tracheophyta</taxon>
        <taxon>Spermatophyta</taxon>
        <taxon>Magnoliopsida</taxon>
        <taxon>eudicotyledons</taxon>
        <taxon>Gunneridae</taxon>
        <taxon>Pentapetalae</taxon>
        <taxon>asterids</taxon>
        <taxon>lamiids</taxon>
        <taxon>Solanales</taxon>
        <taxon>Solanaceae</taxon>
        <taxon>Solanoideae</taxon>
        <taxon>Solaneae</taxon>
        <taxon>Solanum</taxon>
        <taxon>Solanum subgen. Lycopersicon</taxon>
    </lineage>
</organism>
<dbReference type="InParanoid" id="A0A3Q7ENF4"/>
<reference evidence="2" key="1">
    <citation type="journal article" date="2012" name="Nature">
        <title>The tomato genome sequence provides insights into fleshy fruit evolution.</title>
        <authorList>
            <consortium name="Tomato Genome Consortium"/>
        </authorList>
    </citation>
    <scope>NUCLEOTIDE SEQUENCE [LARGE SCALE GENOMIC DNA]</scope>
    <source>
        <strain evidence="2">cv. Heinz 1706</strain>
    </source>
</reference>
<dbReference type="Proteomes" id="UP000004994">
    <property type="component" value="Chromosome 1"/>
</dbReference>
<feature type="compositionally biased region" description="Acidic residues" evidence="1">
    <location>
        <begin position="47"/>
        <end position="63"/>
    </location>
</feature>
<keyword evidence="3" id="KW-1185">Reference proteome</keyword>
<dbReference type="Gramene" id="Solyc01g099925.1.1">
    <property type="protein sequence ID" value="Solyc01g099925.1.1"/>
    <property type="gene ID" value="Solyc01g099925.1"/>
</dbReference>